<protein>
    <recommendedName>
        <fullName evidence="6">SAP domain-containing protein</fullName>
    </recommendedName>
</protein>
<dbReference type="OrthoDB" id="6099529at2759"/>
<dbReference type="EMBL" id="CAJPWZ010000005">
    <property type="protein sequence ID" value="CAG2184460.1"/>
    <property type="molecule type" value="Genomic_DNA"/>
</dbReference>
<keyword evidence="1" id="KW-0862">Zinc</keyword>
<dbReference type="AlphaFoldDB" id="A0A8S3PM57"/>
<dbReference type="Pfam" id="PF02037">
    <property type="entry name" value="SAP"/>
    <property type="match status" value="1"/>
</dbReference>
<evidence type="ECO:0000313" key="4">
    <source>
        <dbReference type="EMBL" id="CAG2184460.1"/>
    </source>
</evidence>
<evidence type="ECO:0008006" key="6">
    <source>
        <dbReference type="Google" id="ProtNLM"/>
    </source>
</evidence>
<evidence type="ECO:0000259" key="3">
    <source>
        <dbReference type="PROSITE" id="PS50966"/>
    </source>
</evidence>
<feature type="domain" description="SWIM-type" evidence="3">
    <location>
        <begin position="175"/>
        <end position="214"/>
    </location>
</feature>
<evidence type="ECO:0000256" key="1">
    <source>
        <dbReference type="PROSITE-ProRule" id="PRU00325"/>
    </source>
</evidence>
<dbReference type="PANTHER" id="PTHR47526:SF3">
    <property type="entry name" value="PHD-TYPE DOMAIN-CONTAINING PROTEIN"/>
    <property type="match status" value="1"/>
</dbReference>
<keyword evidence="1" id="KW-0479">Metal-binding</keyword>
<reference evidence="4" key="1">
    <citation type="submission" date="2021-03" db="EMBL/GenBank/DDBJ databases">
        <authorList>
            <person name="Bekaert M."/>
        </authorList>
    </citation>
    <scope>NUCLEOTIDE SEQUENCE</scope>
</reference>
<feature type="domain" description="SAP" evidence="2">
    <location>
        <begin position="21"/>
        <end position="55"/>
    </location>
</feature>
<dbReference type="SUPFAM" id="SSF52980">
    <property type="entry name" value="Restriction endonuclease-like"/>
    <property type="match status" value="1"/>
</dbReference>
<dbReference type="Pfam" id="PF09588">
    <property type="entry name" value="YqaJ"/>
    <property type="match status" value="1"/>
</dbReference>
<sequence>MSNASDSDSEDAECFLSVQELKTWKVTDLREWLRAKNLKISGTKETLVNRVYRALTSGQESGEDDGIDAVTCNIQDFELLKDDWKKIDTLDIPPLQVKDVDNYFHYQKNPTTGTRISFDKHMIKAKRFCNENFIYDIFYNKIDVDSDHCYFKANCLPSMRLKVQVGNSGQMSTFYSLHVCLSKKTGYILSGHCNCKAGDAGFCAHVGALLYTLEKTKNSCTSDACQWDRPRPIARKPSPKRVKDITFAKTDKDKTDKVKPYPGAYKPSSCDNDENEFLSEILDGLKDIYPTCVLYKTLRTECSIDKFLDTYNPQFVYRDTVDLKSETCKNVFSTFLNDMVITMDTSKQLELSTRGQHININWINARSKLLTASVFGDVCKRITDKPDCLIRRILNYDVSQQNLKVKSLEWGRLKERVAVKEYQINHLKTCQNVTVENKGLLVNPNYPYLGASIDSFVSCQVCGCGIVEIKCPYGSDKDETPWRKRQPQQCALDVKFCCELENGKLKLKGNHKYMFQVQGQMALYEVPWVDFVVWTTKGISVERISFDEALWKDMLFKLNSFYLNSIIPEFFSCRVKRGKTLFLNEKLLKNHKLI</sequence>
<dbReference type="PROSITE" id="PS50966">
    <property type="entry name" value="ZF_SWIM"/>
    <property type="match status" value="1"/>
</dbReference>
<name>A0A8S3PM57_MYTED</name>
<dbReference type="Gene3D" id="1.10.720.30">
    <property type="entry name" value="SAP domain"/>
    <property type="match status" value="1"/>
</dbReference>
<dbReference type="InterPro" id="IPR007527">
    <property type="entry name" value="Znf_SWIM"/>
</dbReference>
<evidence type="ECO:0000313" key="5">
    <source>
        <dbReference type="Proteomes" id="UP000683360"/>
    </source>
</evidence>
<keyword evidence="5" id="KW-1185">Reference proteome</keyword>
<comment type="caution">
    <text evidence="4">The sequence shown here is derived from an EMBL/GenBank/DDBJ whole genome shotgun (WGS) entry which is preliminary data.</text>
</comment>
<evidence type="ECO:0000259" key="2">
    <source>
        <dbReference type="PROSITE" id="PS50800"/>
    </source>
</evidence>
<dbReference type="InterPro" id="IPR011335">
    <property type="entry name" value="Restrct_endonuc-II-like"/>
</dbReference>
<dbReference type="InterPro" id="IPR019080">
    <property type="entry name" value="YqaJ_viral_recombinase"/>
</dbReference>
<dbReference type="PROSITE" id="PS50800">
    <property type="entry name" value="SAP"/>
    <property type="match status" value="1"/>
</dbReference>
<accession>A0A8S3PM57</accession>
<dbReference type="InterPro" id="IPR003034">
    <property type="entry name" value="SAP_dom"/>
</dbReference>
<dbReference type="GO" id="GO:0006281">
    <property type="term" value="P:DNA repair"/>
    <property type="evidence" value="ECO:0007669"/>
    <property type="project" value="UniProtKB-ARBA"/>
</dbReference>
<proteinExistence type="predicted"/>
<dbReference type="InterPro" id="IPR036361">
    <property type="entry name" value="SAP_dom_sf"/>
</dbReference>
<dbReference type="InterPro" id="IPR011604">
    <property type="entry name" value="PDDEXK-like_dom_sf"/>
</dbReference>
<dbReference type="Gene3D" id="3.90.320.10">
    <property type="match status" value="1"/>
</dbReference>
<dbReference type="SMART" id="SM00513">
    <property type="entry name" value="SAP"/>
    <property type="match status" value="1"/>
</dbReference>
<dbReference type="SUPFAM" id="SSF68906">
    <property type="entry name" value="SAP domain"/>
    <property type="match status" value="1"/>
</dbReference>
<organism evidence="4 5">
    <name type="scientific">Mytilus edulis</name>
    <name type="common">Blue mussel</name>
    <dbReference type="NCBI Taxonomy" id="6550"/>
    <lineage>
        <taxon>Eukaryota</taxon>
        <taxon>Metazoa</taxon>
        <taxon>Spiralia</taxon>
        <taxon>Lophotrochozoa</taxon>
        <taxon>Mollusca</taxon>
        <taxon>Bivalvia</taxon>
        <taxon>Autobranchia</taxon>
        <taxon>Pteriomorphia</taxon>
        <taxon>Mytilida</taxon>
        <taxon>Mytiloidea</taxon>
        <taxon>Mytilidae</taxon>
        <taxon>Mytilinae</taxon>
        <taxon>Mytilus</taxon>
    </lineage>
</organism>
<keyword evidence="1" id="KW-0863">Zinc-finger</keyword>
<dbReference type="CDD" id="cd22343">
    <property type="entry name" value="PDDEXK_lambda_exonuclease-like"/>
    <property type="match status" value="1"/>
</dbReference>
<dbReference type="PANTHER" id="PTHR47526">
    <property type="entry name" value="ATP-DEPENDENT DNA HELICASE"/>
    <property type="match status" value="1"/>
</dbReference>
<dbReference type="Proteomes" id="UP000683360">
    <property type="component" value="Unassembled WGS sequence"/>
</dbReference>
<gene>
    <name evidence="4" type="ORF">MEDL_107</name>
</gene>
<dbReference type="GO" id="GO:0008270">
    <property type="term" value="F:zinc ion binding"/>
    <property type="evidence" value="ECO:0007669"/>
    <property type="project" value="UniProtKB-KW"/>
</dbReference>